<dbReference type="AlphaFoldDB" id="A0A0W0F6E0"/>
<organism evidence="2 3">
    <name type="scientific">Moniliophthora roreri</name>
    <name type="common">Frosty pod rot fungus</name>
    <name type="synonym">Monilia roreri</name>
    <dbReference type="NCBI Taxonomy" id="221103"/>
    <lineage>
        <taxon>Eukaryota</taxon>
        <taxon>Fungi</taxon>
        <taxon>Dikarya</taxon>
        <taxon>Basidiomycota</taxon>
        <taxon>Agaricomycotina</taxon>
        <taxon>Agaricomycetes</taxon>
        <taxon>Agaricomycetidae</taxon>
        <taxon>Agaricales</taxon>
        <taxon>Marasmiineae</taxon>
        <taxon>Marasmiaceae</taxon>
        <taxon>Moniliophthora</taxon>
    </lineage>
</organism>
<comment type="caution">
    <text evidence="2">The sequence shown here is derived from an EMBL/GenBank/DDBJ whole genome shotgun (WGS) entry which is preliminary data.</text>
</comment>
<accession>A0A0W0F6E0</accession>
<dbReference type="EMBL" id="LATX01002286">
    <property type="protein sequence ID" value="KTB31841.1"/>
    <property type="molecule type" value="Genomic_DNA"/>
</dbReference>
<gene>
    <name evidence="2" type="ORF">WG66_15553</name>
</gene>
<reference evidence="2 3" key="1">
    <citation type="submission" date="2015-12" db="EMBL/GenBank/DDBJ databases">
        <title>Draft genome sequence of Moniliophthora roreri, the causal agent of frosty pod rot of cacao.</title>
        <authorList>
            <person name="Aime M.C."/>
            <person name="Diaz-Valderrama J.R."/>
            <person name="Kijpornyongpan T."/>
            <person name="Phillips-Mora W."/>
        </authorList>
    </citation>
    <scope>NUCLEOTIDE SEQUENCE [LARGE SCALE GENOMIC DNA]</scope>
    <source>
        <strain evidence="2 3">MCA 2952</strain>
    </source>
</reference>
<protein>
    <submittedName>
        <fullName evidence="2">Uncharacterized protein</fullName>
    </submittedName>
</protein>
<feature type="compositionally biased region" description="Basic and acidic residues" evidence="1">
    <location>
        <begin position="8"/>
        <end position="24"/>
    </location>
</feature>
<evidence type="ECO:0000313" key="2">
    <source>
        <dbReference type="EMBL" id="KTB31841.1"/>
    </source>
</evidence>
<evidence type="ECO:0000256" key="1">
    <source>
        <dbReference type="SAM" id="MobiDB-lite"/>
    </source>
</evidence>
<proteinExistence type="predicted"/>
<name>A0A0W0F6E0_MONRR</name>
<dbReference type="Proteomes" id="UP000054988">
    <property type="component" value="Unassembled WGS sequence"/>
</dbReference>
<sequence>MSIAESVTDTKDSEGEFANHHPVDNAKPLTDRNWTIVKPILLAFLEECKAHRLKLERRTIYTNRYLLVQHVFDMHHQKNRGTVLPPIGDFILASDGINRLIWNDPDCEVLGSEFSKTPCVKMPRIAKDWIQKNVKELLRRVPKNGLPVFKCTECAEVLWIPRAFVHSCCTELWSSESLGYDPRAAEYVKAMFKLSGARGLDELELLDPLLECLDCGCGAKGRLFTMWARVTILGRQSGIHSMQDLQSYARILDRSHEEVLQARSRVLPSS</sequence>
<feature type="region of interest" description="Disordered" evidence="1">
    <location>
        <begin position="1"/>
        <end position="24"/>
    </location>
</feature>
<evidence type="ECO:0000313" key="3">
    <source>
        <dbReference type="Proteomes" id="UP000054988"/>
    </source>
</evidence>